<dbReference type="Pfam" id="PF01750">
    <property type="entry name" value="HycI"/>
    <property type="match status" value="1"/>
</dbReference>
<keyword evidence="6" id="KW-1185">Reference proteome</keyword>
<dbReference type="GO" id="GO:0008047">
    <property type="term" value="F:enzyme activator activity"/>
    <property type="evidence" value="ECO:0007669"/>
    <property type="project" value="InterPro"/>
</dbReference>
<evidence type="ECO:0000256" key="4">
    <source>
        <dbReference type="ARBA" id="ARBA00022801"/>
    </source>
</evidence>
<dbReference type="Proteomes" id="UP000000263">
    <property type="component" value="Chromosome"/>
</dbReference>
<name>A7NQJ7_ROSCS</name>
<accession>A7NQJ7</accession>
<dbReference type="InterPro" id="IPR000671">
    <property type="entry name" value="Peptidase_A31"/>
</dbReference>
<dbReference type="OrthoDB" id="9794619at2"/>
<dbReference type="Gene3D" id="3.40.50.1450">
    <property type="entry name" value="HybD-like"/>
    <property type="match status" value="1"/>
</dbReference>
<evidence type="ECO:0000256" key="2">
    <source>
        <dbReference type="ARBA" id="ARBA00022670"/>
    </source>
</evidence>
<keyword evidence="3" id="KW-0064">Aspartyl protease</keyword>
<keyword evidence="2 5" id="KW-0645">Protease</keyword>
<proteinExistence type="inferred from homology"/>
<keyword evidence="4" id="KW-0378">Hydrolase</keyword>
<dbReference type="InterPro" id="IPR023430">
    <property type="entry name" value="Pept_HybD-like_dom_sf"/>
</dbReference>
<dbReference type="HOGENOM" id="CLU_099037_2_0_0"/>
<dbReference type="EMBL" id="CP000804">
    <property type="protein sequence ID" value="ABU59843.1"/>
    <property type="molecule type" value="Genomic_DNA"/>
</dbReference>
<dbReference type="KEGG" id="rca:Rcas_3804"/>
<evidence type="ECO:0000313" key="6">
    <source>
        <dbReference type="Proteomes" id="UP000000263"/>
    </source>
</evidence>
<comment type="similarity">
    <text evidence="1">Belongs to the peptidase A31 family.</text>
</comment>
<dbReference type="eggNOG" id="COG0680">
    <property type="taxonomic scope" value="Bacteria"/>
</dbReference>
<dbReference type="CDD" id="cd06063">
    <property type="entry name" value="H2MP_Cyano-H2up"/>
    <property type="match status" value="1"/>
</dbReference>
<dbReference type="STRING" id="383372.Rcas_3804"/>
<organism evidence="5 6">
    <name type="scientific">Roseiflexus castenholzii (strain DSM 13941 / HLO8)</name>
    <dbReference type="NCBI Taxonomy" id="383372"/>
    <lineage>
        <taxon>Bacteria</taxon>
        <taxon>Bacillati</taxon>
        <taxon>Chloroflexota</taxon>
        <taxon>Chloroflexia</taxon>
        <taxon>Chloroflexales</taxon>
        <taxon>Roseiflexineae</taxon>
        <taxon>Roseiflexaceae</taxon>
        <taxon>Roseiflexus</taxon>
    </lineage>
</organism>
<evidence type="ECO:0000313" key="5">
    <source>
        <dbReference type="EMBL" id="ABU59843.1"/>
    </source>
</evidence>
<dbReference type="RefSeq" id="WP_012122266.1">
    <property type="nucleotide sequence ID" value="NC_009767.1"/>
</dbReference>
<dbReference type="NCBIfam" id="TIGR00072">
    <property type="entry name" value="hydrog_prot"/>
    <property type="match status" value="1"/>
</dbReference>
<protein>
    <submittedName>
        <fullName evidence="5">Hydrogenase maturation protease</fullName>
    </submittedName>
</protein>
<dbReference type="GO" id="GO:0016485">
    <property type="term" value="P:protein processing"/>
    <property type="evidence" value="ECO:0007669"/>
    <property type="project" value="TreeGrafter"/>
</dbReference>
<evidence type="ECO:0000256" key="1">
    <source>
        <dbReference type="ARBA" id="ARBA00006814"/>
    </source>
</evidence>
<reference evidence="5 6" key="1">
    <citation type="submission" date="2007-08" db="EMBL/GenBank/DDBJ databases">
        <title>Complete sequence of Roseiflexus castenholzii DSM 13941.</title>
        <authorList>
            <consortium name="US DOE Joint Genome Institute"/>
            <person name="Copeland A."/>
            <person name="Lucas S."/>
            <person name="Lapidus A."/>
            <person name="Barry K."/>
            <person name="Glavina del Rio T."/>
            <person name="Dalin E."/>
            <person name="Tice H."/>
            <person name="Pitluck S."/>
            <person name="Thompson L.S."/>
            <person name="Brettin T."/>
            <person name="Bruce D."/>
            <person name="Detter J.C."/>
            <person name="Han C."/>
            <person name="Tapia R."/>
            <person name="Schmutz J."/>
            <person name="Larimer F."/>
            <person name="Land M."/>
            <person name="Hauser L."/>
            <person name="Kyrpides N."/>
            <person name="Mikhailova N."/>
            <person name="Bryant D.A."/>
            <person name="Hanada S."/>
            <person name="Tsukatani Y."/>
            <person name="Richardson P."/>
        </authorList>
    </citation>
    <scope>NUCLEOTIDE SEQUENCE [LARGE SCALE GENOMIC DNA]</scope>
    <source>
        <strain evidence="6">DSM 13941 / HLO8</strain>
    </source>
</reference>
<dbReference type="PRINTS" id="PR00446">
    <property type="entry name" value="HYDRGNUPTAKE"/>
</dbReference>
<dbReference type="PANTHER" id="PTHR30302">
    <property type="entry name" value="HYDROGENASE 1 MATURATION PROTEASE"/>
    <property type="match status" value="1"/>
</dbReference>
<dbReference type="AlphaFoldDB" id="A7NQJ7"/>
<dbReference type="SUPFAM" id="SSF53163">
    <property type="entry name" value="HybD-like"/>
    <property type="match status" value="1"/>
</dbReference>
<evidence type="ECO:0000256" key="3">
    <source>
        <dbReference type="ARBA" id="ARBA00022750"/>
    </source>
</evidence>
<dbReference type="GO" id="GO:0004190">
    <property type="term" value="F:aspartic-type endopeptidase activity"/>
    <property type="evidence" value="ECO:0007669"/>
    <property type="project" value="UniProtKB-KW"/>
</dbReference>
<dbReference type="MEROPS" id="A31.005"/>
<dbReference type="PANTHER" id="PTHR30302:SF1">
    <property type="entry name" value="HYDROGENASE 2 MATURATION PROTEASE"/>
    <property type="match status" value="1"/>
</dbReference>
<sequence>MKTLIIGCGNLLRGDDGVGPILIRRLWEIGLPEGVRVADGGTAGMDVAFQMRGADRVIIVDACRTGASPGTLYRVPGDQLEQLPPLEGINLHAFRWDHALAFGRWLLKDAYPRDITVFLIEGECFDHGAPLSPAVQARMEELAQSLATTLDTIDAVC</sequence>
<gene>
    <name evidence="5" type="ordered locus">Rcas_3804</name>
</gene>